<name>I3EJN0_NEMP3</name>
<dbReference type="SUPFAM" id="SSF53613">
    <property type="entry name" value="Ribokinase-like"/>
    <property type="match status" value="1"/>
</dbReference>
<evidence type="ECO:0000256" key="7">
    <source>
        <dbReference type="ARBA" id="ARBA00022741"/>
    </source>
</evidence>
<dbReference type="GO" id="GO:0005634">
    <property type="term" value="C:nucleus"/>
    <property type="evidence" value="ECO:0007669"/>
    <property type="project" value="TreeGrafter"/>
</dbReference>
<reference evidence="13" key="1">
    <citation type="submission" date="2011-01" db="EMBL/GenBank/DDBJ databases">
        <title>The Genome Sequence of Nematocida parisii strain ERTm3.</title>
        <authorList>
            <consortium name="The Broad Institute Genome Sequencing Platform"/>
            <consortium name="The Broad Institute Genome Sequencing Center for Infectious Disease"/>
            <person name="Cuomo C."/>
            <person name="Troemel E."/>
            <person name="Young S.K."/>
            <person name="Zeng Q."/>
            <person name="Gargeya S."/>
            <person name="Fitzgerald M."/>
            <person name="Haas B."/>
            <person name="Abouelleil A."/>
            <person name="Alvarado L."/>
            <person name="Arachchi H.M."/>
            <person name="Berlin A."/>
            <person name="Chapman S.B."/>
            <person name="Gearin G."/>
            <person name="Goldberg J."/>
            <person name="Griggs A."/>
            <person name="Gujja S."/>
            <person name="Hansen M."/>
            <person name="Heiman D."/>
            <person name="Howarth C."/>
            <person name="Larimer J."/>
            <person name="Lui A."/>
            <person name="MacDonald P.J.P."/>
            <person name="McCowen C."/>
            <person name="Montmayeur A."/>
            <person name="Murphy C."/>
            <person name="Neiman D."/>
            <person name="Pearson M."/>
            <person name="Priest M."/>
            <person name="Roberts A."/>
            <person name="Saif S."/>
            <person name="Shea T."/>
            <person name="Sisk P."/>
            <person name="Stolte C."/>
            <person name="Sykes S."/>
            <person name="Wortman J."/>
            <person name="Nusbaum C."/>
            <person name="Birren B."/>
        </authorList>
    </citation>
    <scope>NUCLEOTIDE SEQUENCE</scope>
    <source>
        <strain evidence="13">ERTm3</strain>
    </source>
</reference>
<evidence type="ECO:0000256" key="5">
    <source>
        <dbReference type="ARBA" id="ARBA00022679"/>
    </source>
</evidence>
<dbReference type="STRING" id="935791.I3EJN0"/>
<dbReference type="PANTHER" id="PTHR45769:SF3">
    <property type="entry name" value="ADENOSINE KINASE"/>
    <property type="match status" value="1"/>
</dbReference>
<dbReference type="Proteomes" id="UP000002872">
    <property type="component" value="Unassembled WGS sequence"/>
</dbReference>
<comment type="cofactor">
    <cofactor evidence="1 11">
        <name>Mg(2+)</name>
        <dbReference type="ChEBI" id="CHEBI:18420"/>
    </cofactor>
</comment>
<dbReference type="Pfam" id="PF00294">
    <property type="entry name" value="PfkB"/>
    <property type="match status" value="1"/>
</dbReference>
<dbReference type="UniPathway" id="UPA00588">
    <property type="reaction ID" value="UER00659"/>
</dbReference>
<keyword evidence="8 11" id="KW-0418">Kinase</keyword>
<dbReference type="GO" id="GO:0044209">
    <property type="term" value="P:AMP salvage"/>
    <property type="evidence" value="ECO:0007669"/>
    <property type="project" value="UniProtKB-UniRule"/>
</dbReference>
<dbReference type="AlphaFoldDB" id="I3EJN0"/>
<evidence type="ECO:0000313" key="14">
    <source>
        <dbReference type="Proteomes" id="UP000002872"/>
    </source>
</evidence>
<dbReference type="GO" id="GO:0005829">
    <property type="term" value="C:cytosol"/>
    <property type="evidence" value="ECO:0007669"/>
    <property type="project" value="TreeGrafter"/>
</dbReference>
<dbReference type="PANTHER" id="PTHR45769">
    <property type="entry name" value="ADENOSINE KINASE"/>
    <property type="match status" value="1"/>
</dbReference>
<evidence type="ECO:0000256" key="1">
    <source>
        <dbReference type="ARBA" id="ARBA00001946"/>
    </source>
</evidence>
<proteinExistence type="inferred from homology"/>
<dbReference type="GO" id="GO:0006144">
    <property type="term" value="P:purine nucleobase metabolic process"/>
    <property type="evidence" value="ECO:0007669"/>
    <property type="project" value="TreeGrafter"/>
</dbReference>
<dbReference type="VEuPathDB" id="MicrosporidiaDB:NEQG_00197"/>
<keyword evidence="6 11" id="KW-0660">Purine salvage</keyword>
<dbReference type="GO" id="GO:0006166">
    <property type="term" value="P:purine ribonucleoside salvage"/>
    <property type="evidence" value="ECO:0007669"/>
    <property type="project" value="UniProtKB-KW"/>
</dbReference>
<organism evidence="13 14">
    <name type="scientific">Nematocida parisii (strain ERTm3)</name>
    <name type="common">Nematode killer fungus</name>
    <dbReference type="NCBI Taxonomy" id="935791"/>
    <lineage>
        <taxon>Eukaryota</taxon>
        <taxon>Fungi</taxon>
        <taxon>Fungi incertae sedis</taxon>
        <taxon>Microsporidia</taxon>
        <taxon>Nematocida</taxon>
    </lineage>
</organism>
<evidence type="ECO:0000256" key="6">
    <source>
        <dbReference type="ARBA" id="ARBA00022726"/>
    </source>
</evidence>
<evidence type="ECO:0000259" key="12">
    <source>
        <dbReference type="Pfam" id="PF00294"/>
    </source>
</evidence>
<evidence type="ECO:0000256" key="3">
    <source>
        <dbReference type="ARBA" id="ARBA00010688"/>
    </source>
</evidence>
<dbReference type="InterPro" id="IPR029056">
    <property type="entry name" value="Ribokinase-like"/>
</dbReference>
<dbReference type="HOGENOM" id="CLU_814056_0_0_1"/>
<feature type="domain" description="Carbohydrate kinase PfkB" evidence="12">
    <location>
        <begin position="55"/>
        <end position="311"/>
    </location>
</feature>
<feature type="active site" description="Proton acceptor" evidence="10">
    <location>
        <position position="300"/>
    </location>
</feature>
<keyword evidence="11" id="KW-0460">Magnesium</keyword>
<keyword evidence="9 11" id="KW-0067">ATP-binding</keyword>
<keyword evidence="14" id="KW-1185">Reference proteome</keyword>
<dbReference type="EC" id="2.7.1.20" evidence="4 11"/>
<evidence type="ECO:0000256" key="9">
    <source>
        <dbReference type="ARBA" id="ARBA00022840"/>
    </source>
</evidence>
<evidence type="ECO:0000256" key="11">
    <source>
        <dbReference type="RuleBase" id="RU368116"/>
    </source>
</evidence>
<sequence>MPLRVFYTLCIPLIDIYILHPEIINELKINHNSMTLYNQLPESNKHILEHYAQLPKSKNYYGGMSYNSCAEIAKQQKINAVFLGMFSTDNLSKSVFNQAIAGEIKNLLIVPEYINSESGKSFIIPNGKNRAMITKINEKQKITDNLISKFLQLMKKSTEKPKPDVSALYIAGYTAESSNEPLLHLIEERIRLNIQCMIIFNLADPGVVERSYAKIKPFIEAADWVIGNREEFTSLYKTMCNKSCVNPDELTDFINKNFSNAVITDGSEPVTVFYTKNSDKKWVTLKPPQIEVNNPTGAGDIFAATFFSNILIDSGDVLNALNESITRTNEYLTKMTVRTNK</sequence>
<comment type="function">
    <text evidence="11">ATP dependent phosphorylation of adenosine and other related nucleoside analogs to monophosphate derivatives.</text>
</comment>
<protein>
    <recommendedName>
        <fullName evidence="4 11">Adenosine kinase</fullName>
        <shortName evidence="11">AK</shortName>
        <ecNumber evidence="4 11">2.7.1.20</ecNumber>
    </recommendedName>
    <alternativeName>
        <fullName evidence="11">Adenosine 5'-phosphotransferase</fullName>
    </alternativeName>
</protein>
<comment type="similarity">
    <text evidence="3 11">Belongs to the carbohydrate kinase PfkB family.</text>
</comment>
<dbReference type="GO" id="GO:0005524">
    <property type="term" value="F:ATP binding"/>
    <property type="evidence" value="ECO:0007669"/>
    <property type="project" value="UniProtKB-UniRule"/>
</dbReference>
<accession>I3EJN0</accession>
<evidence type="ECO:0000256" key="10">
    <source>
        <dbReference type="PIRSR" id="PIRSR601805-1"/>
    </source>
</evidence>
<evidence type="ECO:0000256" key="2">
    <source>
        <dbReference type="ARBA" id="ARBA00004801"/>
    </source>
</evidence>
<dbReference type="OrthoDB" id="432447at2759"/>
<keyword evidence="5 11" id="KW-0808">Transferase</keyword>
<dbReference type="Gene3D" id="3.40.1190.20">
    <property type="match status" value="1"/>
</dbReference>
<dbReference type="InParanoid" id="I3EJN0"/>
<dbReference type="Gene3D" id="3.30.1110.10">
    <property type="match status" value="1"/>
</dbReference>
<comment type="catalytic activity">
    <reaction evidence="11">
        <text>adenosine + ATP = AMP + ADP + H(+)</text>
        <dbReference type="Rhea" id="RHEA:20824"/>
        <dbReference type="ChEBI" id="CHEBI:15378"/>
        <dbReference type="ChEBI" id="CHEBI:16335"/>
        <dbReference type="ChEBI" id="CHEBI:30616"/>
        <dbReference type="ChEBI" id="CHEBI:456215"/>
        <dbReference type="ChEBI" id="CHEBI:456216"/>
        <dbReference type="EC" id="2.7.1.20"/>
    </reaction>
</comment>
<evidence type="ECO:0000313" key="13">
    <source>
        <dbReference type="EMBL" id="EIJ89427.1"/>
    </source>
</evidence>
<dbReference type="GO" id="GO:0004001">
    <property type="term" value="F:adenosine kinase activity"/>
    <property type="evidence" value="ECO:0007669"/>
    <property type="project" value="UniProtKB-UniRule"/>
</dbReference>
<dbReference type="InterPro" id="IPR001805">
    <property type="entry name" value="Adenokinase"/>
</dbReference>
<keyword evidence="7 11" id="KW-0547">Nucleotide-binding</keyword>
<dbReference type="EMBL" id="GL870876">
    <property type="protein sequence ID" value="EIJ89427.1"/>
    <property type="molecule type" value="Genomic_DNA"/>
</dbReference>
<evidence type="ECO:0000256" key="8">
    <source>
        <dbReference type="ARBA" id="ARBA00022777"/>
    </source>
</evidence>
<evidence type="ECO:0000256" key="4">
    <source>
        <dbReference type="ARBA" id="ARBA00012119"/>
    </source>
</evidence>
<dbReference type="InterPro" id="IPR011611">
    <property type="entry name" value="PfkB_dom"/>
</dbReference>
<comment type="pathway">
    <text evidence="2 11">Purine metabolism; AMP biosynthesis via salvage pathway; AMP from adenosine: step 1/1.</text>
</comment>
<gene>
    <name evidence="13" type="ORF">NEQG_00197</name>
</gene>